<keyword evidence="4" id="KW-1185">Reference proteome</keyword>
<keyword evidence="3" id="KW-0489">Methyltransferase</keyword>
<name>A0A1I0YMP3_9CELL</name>
<dbReference type="PANTHER" id="PTHR43591">
    <property type="entry name" value="METHYLTRANSFERASE"/>
    <property type="match status" value="1"/>
</dbReference>
<dbReference type="PANTHER" id="PTHR43591:SF24">
    <property type="entry name" value="2-METHOXY-6-POLYPRENYL-1,4-BENZOQUINOL METHYLASE, MITOCHONDRIAL"/>
    <property type="match status" value="1"/>
</dbReference>
<evidence type="ECO:0000256" key="1">
    <source>
        <dbReference type="SAM" id="MobiDB-lite"/>
    </source>
</evidence>
<dbReference type="InterPro" id="IPR029063">
    <property type="entry name" value="SAM-dependent_MTases_sf"/>
</dbReference>
<feature type="region of interest" description="Disordered" evidence="1">
    <location>
        <begin position="1"/>
        <end position="30"/>
    </location>
</feature>
<evidence type="ECO:0000259" key="2">
    <source>
        <dbReference type="Pfam" id="PF13847"/>
    </source>
</evidence>
<proteinExistence type="predicted"/>
<organism evidence="3 4">
    <name type="scientific">Cellulomonas marina</name>
    <dbReference type="NCBI Taxonomy" id="988821"/>
    <lineage>
        <taxon>Bacteria</taxon>
        <taxon>Bacillati</taxon>
        <taxon>Actinomycetota</taxon>
        <taxon>Actinomycetes</taxon>
        <taxon>Micrococcales</taxon>
        <taxon>Cellulomonadaceae</taxon>
        <taxon>Cellulomonas</taxon>
    </lineage>
</organism>
<sequence>MTTVVPSPVPSPSSTPVPSHAPLPSRSDVYTHGHHESVLRSHRWRTAENSAAYLLPSLSPGLRLLDVGCGPGSVSIDLAGRVAEVVGVDAAEAVVAAAREAARDAGRENVRFEVADAYALPFPDASFDVVHAHQLLQHLTDPVAALREMRRVARPGGLVAVRDADYAGMTWYPPSPGLDEWMALYHEVTEANKADADAGRKLLSWVLDAGFDPAGVLPSAGVWCYATPQERAWWADLWADRCVASDFAAQALEYRLADEVGLELLADGWRQWGQERDGWFAVLHGEVLARV</sequence>
<dbReference type="EMBL" id="FOKA01000008">
    <property type="protein sequence ID" value="SFB14659.1"/>
    <property type="molecule type" value="Genomic_DNA"/>
</dbReference>
<dbReference type="Pfam" id="PF13847">
    <property type="entry name" value="Methyltransf_31"/>
    <property type="match status" value="1"/>
</dbReference>
<dbReference type="GO" id="GO:0032259">
    <property type="term" value="P:methylation"/>
    <property type="evidence" value="ECO:0007669"/>
    <property type="project" value="UniProtKB-KW"/>
</dbReference>
<reference evidence="4" key="1">
    <citation type="submission" date="2016-10" db="EMBL/GenBank/DDBJ databases">
        <authorList>
            <person name="Varghese N."/>
            <person name="Submissions S."/>
        </authorList>
    </citation>
    <scope>NUCLEOTIDE SEQUENCE [LARGE SCALE GENOMIC DNA]</scope>
    <source>
        <strain evidence="4">CGMCC 4.6945</strain>
    </source>
</reference>
<accession>A0A1I0YMP3</accession>
<dbReference type="Gene3D" id="3.40.50.150">
    <property type="entry name" value="Vaccinia Virus protein VP39"/>
    <property type="match status" value="1"/>
</dbReference>
<dbReference type="SUPFAM" id="SSF53335">
    <property type="entry name" value="S-adenosyl-L-methionine-dependent methyltransferases"/>
    <property type="match status" value="1"/>
</dbReference>
<dbReference type="GO" id="GO:0008168">
    <property type="term" value="F:methyltransferase activity"/>
    <property type="evidence" value="ECO:0007669"/>
    <property type="project" value="UniProtKB-KW"/>
</dbReference>
<evidence type="ECO:0000313" key="3">
    <source>
        <dbReference type="EMBL" id="SFB14659.1"/>
    </source>
</evidence>
<dbReference type="AlphaFoldDB" id="A0A1I0YMP3"/>
<protein>
    <submittedName>
        <fullName evidence="3">Methyltransferase domain-containing protein</fullName>
    </submittedName>
</protein>
<dbReference type="InterPro" id="IPR025714">
    <property type="entry name" value="Methyltranfer_dom"/>
</dbReference>
<dbReference type="CDD" id="cd02440">
    <property type="entry name" value="AdoMet_MTases"/>
    <property type="match status" value="1"/>
</dbReference>
<evidence type="ECO:0000313" key="4">
    <source>
        <dbReference type="Proteomes" id="UP000199012"/>
    </source>
</evidence>
<dbReference type="Proteomes" id="UP000199012">
    <property type="component" value="Unassembled WGS sequence"/>
</dbReference>
<feature type="domain" description="Methyltransferase" evidence="2">
    <location>
        <begin position="59"/>
        <end position="193"/>
    </location>
</feature>
<feature type="compositionally biased region" description="Pro residues" evidence="1">
    <location>
        <begin position="7"/>
        <end position="21"/>
    </location>
</feature>
<gene>
    <name evidence="3" type="ORF">SAMN05421867_10849</name>
</gene>
<dbReference type="STRING" id="988821.SAMN05421867_10849"/>
<keyword evidence="3" id="KW-0808">Transferase</keyword>